<feature type="domain" description="DRBM" evidence="14">
    <location>
        <begin position="7"/>
        <end position="75"/>
    </location>
</feature>
<dbReference type="InterPro" id="IPR017441">
    <property type="entry name" value="Protein_kinase_ATP_BS"/>
</dbReference>
<feature type="domain" description="DRBM" evidence="14">
    <location>
        <begin position="99"/>
        <end position="169"/>
    </location>
</feature>
<dbReference type="InterPro" id="IPR050339">
    <property type="entry name" value="CC_SR_Kinase"/>
</dbReference>
<evidence type="ECO:0000259" key="14">
    <source>
        <dbReference type="PROSITE" id="PS50137"/>
    </source>
</evidence>
<comment type="similarity">
    <text evidence="9">Belongs to the protein kinase superfamily. Ser/Thr protein kinase family. GCN2 subfamily.</text>
</comment>
<evidence type="ECO:0000259" key="13">
    <source>
        <dbReference type="PROSITE" id="PS50011"/>
    </source>
</evidence>
<feature type="compositionally biased region" description="Low complexity" evidence="12">
    <location>
        <begin position="294"/>
        <end position="324"/>
    </location>
</feature>
<keyword evidence="5 11" id="KW-0547">Nucleotide-binding</keyword>
<dbReference type="InterPro" id="IPR044452">
    <property type="entry name" value="EIF2AK2_DSRM_1"/>
</dbReference>
<keyword evidence="4 15" id="KW-0808">Transferase</keyword>
<feature type="region of interest" description="Disordered" evidence="12">
    <location>
        <begin position="256"/>
        <end position="324"/>
    </location>
</feature>
<dbReference type="FunFam" id="1.10.510.10:FF:000251">
    <property type="entry name" value="eukaryotic translation initiation factor 2-alpha kinase 3"/>
    <property type="match status" value="1"/>
</dbReference>
<dbReference type="AlphaFoldDB" id="A0A346PYL8"/>
<evidence type="ECO:0000256" key="3">
    <source>
        <dbReference type="ARBA" id="ARBA00022553"/>
    </source>
</evidence>
<dbReference type="FunFam" id="3.30.160.20:FF:000045">
    <property type="entry name" value="Eukaryotic translation initiation factor 2-alpha kinase 2"/>
    <property type="match status" value="1"/>
</dbReference>
<dbReference type="Gene3D" id="1.10.510.10">
    <property type="entry name" value="Transferase(Phosphotransferase) domain 1"/>
    <property type="match status" value="1"/>
</dbReference>
<dbReference type="GO" id="GO:0003725">
    <property type="term" value="F:double-stranded RNA binding"/>
    <property type="evidence" value="ECO:0007669"/>
    <property type="project" value="InterPro"/>
</dbReference>
<dbReference type="SMART" id="SM00220">
    <property type="entry name" value="S_TKc"/>
    <property type="match status" value="1"/>
</dbReference>
<proteinExistence type="evidence at transcript level"/>
<evidence type="ECO:0000256" key="7">
    <source>
        <dbReference type="ARBA" id="ARBA00022840"/>
    </source>
</evidence>
<name>A0A346PYL8_CYPCA</name>
<dbReference type="InterPro" id="IPR008271">
    <property type="entry name" value="Ser/Thr_kinase_AS"/>
</dbReference>
<dbReference type="GO" id="GO:0005524">
    <property type="term" value="F:ATP binding"/>
    <property type="evidence" value="ECO:0007669"/>
    <property type="project" value="UniProtKB-UniRule"/>
</dbReference>
<dbReference type="PANTHER" id="PTHR11042">
    <property type="entry name" value="EUKARYOTIC TRANSLATION INITIATION FACTOR 2-ALPHA KINASE EIF2-ALPHA KINASE -RELATED"/>
    <property type="match status" value="1"/>
</dbReference>
<evidence type="ECO:0000256" key="12">
    <source>
        <dbReference type="SAM" id="MobiDB-lite"/>
    </source>
</evidence>
<evidence type="ECO:0000256" key="5">
    <source>
        <dbReference type="ARBA" id="ARBA00022741"/>
    </source>
</evidence>
<dbReference type="PROSITE" id="PS50137">
    <property type="entry name" value="DS_RBD"/>
    <property type="match status" value="3"/>
</dbReference>
<dbReference type="GO" id="GO:0008168">
    <property type="term" value="F:methyltransferase activity"/>
    <property type="evidence" value="ECO:0007669"/>
    <property type="project" value="UniProtKB-KW"/>
</dbReference>
<feature type="domain" description="DRBM" evidence="14">
    <location>
        <begin position="212"/>
        <end position="280"/>
    </location>
</feature>
<dbReference type="Pfam" id="PF00035">
    <property type="entry name" value="dsrm"/>
    <property type="match status" value="3"/>
</dbReference>
<feature type="region of interest" description="Disordered" evidence="12">
    <location>
        <begin position="352"/>
        <end position="389"/>
    </location>
</feature>
<keyword evidence="6 15" id="KW-0418">Kinase</keyword>
<dbReference type="PROSITE" id="PS00108">
    <property type="entry name" value="PROTEIN_KINASE_ST"/>
    <property type="match status" value="1"/>
</dbReference>
<dbReference type="Pfam" id="PF00069">
    <property type="entry name" value="Pkinase"/>
    <property type="match status" value="1"/>
</dbReference>
<evidence type="ECO:0000256" key="2">
    <source>
        <dbReference type="ARBA" id="ARBA00022527"/>
    </source>
</evidence>
<dbReference type="EC" id="2.7.11.1" evidence="1"/>
<accession>A0A346PYL8</accession>
<dbReference type="PROSITE" id="PS50011">
    <property type="entry name" value="PROTEIN_KINASE_DOM"/>
    <property type="match status" value="1"/>
</dbReference>
<evidence type="ECO:0000256" key="1">
    <source>
        <dbReference type="ARBA" id="ARBA00012513"/>
    </source>
</evidence>
<dbReference type="SUPFAM" id="SSF56112">
    <property type="entry name" value="Protein kinase-like (PK-like)"/>
    <property type="match status" value="1"/>
</dbReference>
<dbReference type="Gene3D" id="3.30.160.20">
    <property type="match status" value="3"/>
</dbReference>
<dbReference type="InterPro" id="IPR011009">
    <property type="entry name" value="Kinase-like_dom_sf"/>
</dbReference>
<sequence length="714" mass="80809">MESLSGNYISQLNEYQQKTQCTVEYEEGSTDGPSHNKTFTMRAVVNGQRYSEGTGKTKKEAKQNAAKNALKCIKTTQNIEPTTSSVQNPPNNTTVSQRNYICWLNEYSQKNKLFFKPHESTKMDPGSTQLCTYVCKYVCGDREFPEAYGKNKKDAKEAAATRVYEELNKTQNAEVFDDNSNRAQKSEVVSRSPESVFLSFADESRSATPDSNYIALLNNYCQKHNRVFDFKLVEKRGPPHNPEFVYKVVMKGKEYPEGQGKSTKEAKQHAAQRAWSEINEQSGWTTQSSEDDSSSQTQETSKSQDAQHSSKSSPETPSSSSSIVFKDSSAVTSPVVISPIVSPLDVKPKIKLAPNFNLSPNGLARSKEVGPNMKAQNPAKPPGGQTSNQATKSRFLEDFDSINPIGKGGFGRVFKARRVLENTYFAVKIVKSTEKARREVGALAKFNNANIVRYYTSWVEDTAYRHESSESYSLSEEFTQNKSFWNKLQSPAVTRVFVSVGFSSGSDPGTKFLYIQMEFCEGDTLRAWIDERNSSDVRDAERRTEAAQINRQVLVAVKYIHSKGLIHRDLKPLNIMFSSEGRVKVGDFGLVTAAENNNDEHLLERTKRTGTRIYMSPEQATQTSYDRKVDIYALGLIYFELLWNLVRDERKKIWDDIRSRDFPLQFSKKYSFEHKLIDRMLSPSPEERPDASELIRLMDGYTNILNADKDIRTI</sequence>
<dbReference type="SMART" id="SM00358">
    <property type="entry name" value="DSRM"/>
    <property type="match status" value="3"/>
</dbReference>
<dbReference type="PANTHER" id="PTHR11042:SF194">
    <property type="entry name" value="DOUBLE-STRANDED RNA ACTIVATED PROTEIN KINASE"/>
    <property type="match status" value="1"/>
</dbReference>
<dbReference type="PROSITE" id="PS00107">
    <property type="entry name" value="PROTEIN_KINASE_ATP"/>
    <property type="match status" value="1"/>
</dbReference>
<dbReference type="CDD" id="cd19903">
    <property type="entry name" value="DSRM_EIF2AK2_rpt1"/>
    <property type="match status" value="2"/>
</dbReference>
<reference evidence="15" key="1">
    <citation type="submission" date="2018-06" db="EMBL/GenBank/DDBJ databases">
        <authorList>
            <person name="Zhirakovskaya E."/>
        </authorList>
    </citation>
    <scope>NUCLEOTIDE SEQUENCE</scope>
</reference>
<dbReference type="GO" id="GO:0005737">
    <property type="term" value="C:cytoplasm"/>
    <property type="evidence" value="ECO:0007669"/>
    <property type="project" value="TreeGrafter"/>
</dbReference>
<keyword evidence="3" id="KW-0597">Phosphoprotein</keyword>
<dbReference type="GO" id="GO:0005634">
    <property type="term" value="C:nucleus"/>
    <property type="evidence" value="ECO:0007669"/>
    <property type="project" value="TreeGrafter"/>
</dbReference>
<dbReference type="EMBL" id="MH460885">
    <property type="protein sequence ID" value="AXR85406.1"/>
    <property type="molecule type" value="mRNA"/>
</dbReference>
<dbReference type="FunFam" id="3.30.160.20:FF:000007">
    <property type="entry name" value="Double-stranded RNA-binding protein Staufen homolog 1"/>
    <property type="match status" value="1"/>
</dbReference>
<evidence type="ECO:0000256" key="8">
    <source>
        <dbReference type="ARBA" id="ARBA00022884"/>
    </source>
</evidence>
<protein>
    <recommendedName>
        <fullName evidence="1">non-specific serine/threonine protein kinase</fullName>
        <ecNumber evidence="1">2.7.11.1</ecNumber>
    </recommendedName>
</protein>
<evidence type="ECO:0000256" key="6">
    <source>
        <dbReference type="ARBA" id="ARBA00022777"/>
    </source>
</evidence>
<dbReference type="SUPFAM" id="SSF54768">
    <property type="entry name" value="dsRNA-binding domain-like"/>
    <property type="match status" value="3"/>
</dbReference>
<dbReference type="InterPro" id="IPR014720">
    <property type="entry name" value="dsRBD_dom"/>
</dbReference>
<keyword evidence="2" id="KW-0723">Serine/threonine-protein kinase</keyword>
<feature type="binding site" evidence="11">
    <location>
        <position position="428"/>
    </location>
    <ligand>
        <name>ATP</name>
        <dbReference type="ChEBI" id="CHEBI:30616"/>
    </ligand>
</feature>
<dbReference type="InterPro" id="IPR000719">
    <property type="entry name" value="Prot_kinase_dom"/>
</dbReference>
<keyword evidence="15" id="KW-0489">Methyltransferase</keyword>
<dbReference type="CDD" id="cd20314">
    <property type="entry name" value="DSRM_EIF2AK2"/>
    <property type="match status" value="1"/>
</dbReference>
<feature type="domain" description="Protein kinase" evidence="13">
    <location>
        <begin position="399"/>
        <end position="702"/>
    </location>
</feature>
<evidence type="ECO:0000256" key="9">
    <source>
        <dbReference type="ARBA" id="ARBA00037982"/>
    </source>
</evidence>
<organism evidence="15">
    <name type="scientific">Cyprinus carpio 'wananensis'</name>
    <name type="common">glass red common carp</name>
    <dbReference type="NCBI Taxonomy" id="1414750"/>
    <lineage>
        <taxon>Eukaryota</taxon>
        <taxon>Metazoa</taxon>
        <taxon>Chordata</taxon>
        <taxon>Craniata</taxon>
        <taxon>Vertebrata</taxon>
        <taxon>Euteleostomi</taxon>
        <taxon>Actinopterygii</taxon>
        <taxon>Neopterygii</taxon>
        <taxon>Teleostei</taxon>
        <taxon>Ostariophysi</taxon>
        <taxon>Cypriniformes</taxon>
        <taxon>Cyprinidae</taxon>
        <taxon>Cyprininae</taxon>
        <taxon>Cyprinus</taxon>
    </lineage>
</organism>
<dbReference type="GO" id="GO:0032259">
    <property type="term" value="P:methylation"/>
    <property type="evidence" value="ECO:0007669"/>
    <property type="project" value="UniProtKB-KW"/>
</dbReference>
<evidence type="ECO:0000256" key="11">
    <source>
        <dbReference type="PROSITE-ProRule" id="PRU10141"/>
    </source>
</evidence>
<feature type="compositionally biased region" description="Basic and acidic residues" evidence="12">
    <location>
        <begin position="256"/>
        <end position="268"/>
    </location>
</feature>
<keyword evidence="8 10" id="KW-0694">RNA-binding</keyword>
<dbReference type="Gene3D" id="3.30.200.20">
    <property type="entry name" value="Phosphorylase Kinase, domain 1"/>
    <property type="match status" value="1"/>
</dbReference>
<dbReference type="GO" id="GO:0004694">
    <property type="term" value="F:eukaryotic translation initiation factor 2alpha kinase activity"/>
    <property type="evidence" value="ECO:0007669"/>
    <property type="project" value="TreeGrafter"/>
</dbReference>
<evidence type="ECO:0000256" key="10">
    <source>
        <dbReference type="PROSITE-ProRule" id="PRU00266"/>
    </source>
</evidence>
<keyword evidence="7 11" id="KW-0067">ATP-binding</keyword>
<evidence type="ECO:0000256" key="4">
    <source>
        <dbReference type="ARBA" id="ARBA00022679"/>
    </source>
</evidence>
<evidence type="ECO:0000313" key="15">
    <source>
        <dbReference type="EMBL" id="AXR85406.1"/>
    </source>
</evidence>